<accession>A0AAW4L112</accession>
<keyword evidence="1" id="KW-0812">Transmembrane</keyword>
<keyword evidence="2" id="KW-0732">Signal</keyword>
<keyword evidence="1" id="KW-0472">Membrane</keyword>
<evidence type="ECO:0000313" key="3">
    <source>
        <dbReference type="EMBL" id="MBT0664759.1"/>
    </source>
</evidence>
<gene>
    <name evidence="3" type="ORF">KI809_10650</name>
</gene>
<protein>
    <recommendedName>
        <fullName evidence="5">DUF2207 domain-containing protein</fullName>
    </recommendedName>
</protein>
<keyword evidence="1" id="KW-1133">Transmembrane helix</keyword>
<evidence type="ECO:0000313" key="4">
    <source>
        <dbReference type="Proteomes" id="UP000811899"/>
    </source>
</evidence>
<name>A0AAW4L112_9BACT</name>
<dbReference type="RefSeq" id="WP_214171543.1">
    <property type="nucleotide sequence ID" value="NZ_JAHCVJ010000004.1"/>
</dbReference>
<reference evidence="3 4" key="1">
    <citation type="submission" date="2021-05" db="EMBL/GenBank/DDBJ databases">
        <title>The draft genome of Geobacter pelophilus DSM 12255.</title>
        <authorList>
            <person name="Xu Z."/>
            <person name="Masuda Y."/>
            <person name="Itoh H."/>
            <person name="Senoo K."/>
        </authorList>
    </citation>
    <scope>NUCLEOTIDE SEQUENCE [LARGE SCALE GENOMIC DNA]</scope>
    <source>
        <strain evidence="3 4">DSM 12255</strain>
    </source>
</reference>
<feature type="chain" id="PRO_5043834452" description="DUF2207 domain-containing protein" evidence="2">
    <location>
        <begin position="19"/>
        <end position="128"/>
    </location>
</feature>
<evidence type="ECO:0000256" key="1">
    <source>
        <dbReference type="SAM" id="Phobius"/>
    </source>
</evidence>
<dbReference type="EMBL" id="JAHCVJ010000004">
    <property type="protein sequence ID" value="MBT0664759.1"/>
    <property type="molecule type" value="Genomic_DNA"/>
</dbReference>
<organism evidence="3 4">
    <name type="scientific">Geoanaerobacter pelophilus</name>
    <dbReference type="NCBI Taxonomy" id="60036"/>
    <lineage>
        <taxon>Bacteria</taxon>
        <taxon>Pseudomonadati</taxon>
        <taxon>Thermodesulfobacteriota</taxon>
        <taxon>Desulfuromonadia</taxon>
        <taxon>Geobacterales</taxon>
        <taxon>Geobacteraceae</taxon>
        <taxon>Geoanaerobacter</taxon>
    </lineage>
</organism>
<dbReference type="Proteomes" id="UP000811899">
    <property type="component" value="Unassembled WGS sequence"/>
</dbReference>
<comment type="caution">
    <text evidence="3">The sequence shown here is derived from an EMBL/GenBank/DDBJ whole genome shotgun (WGS) entry which is preliminary data.</text>
</comment>
<evidence type="ECO:0000256" key="2">
    <source>
        <dbReference type="SAM" id="SignalP"/>
    </source>
</evidence>
<keyword evidence="4" id="KW-1185">Reference proteome</keyword>
<feature type="signal peptide" evidence="2">
    <location>
        <begin position="1"/>
        <end position="18"/>
    </location>
</feature>
<evidence type="ECO:0008006" key="5">
    <source>
        <dbReference type="Google" id="ProtNLM"/>
    </source>
</evidence>
<proteinExistence type="predicted"/>
<feature type="transmembrane region" description="Helical" evidence="1">
    <location>
        <begin position="61"/>
        <end position="79"/>
    </location>
</feature>
<sequence length="128" mass="13762">MRLLVIAILLMIAVPATALDPGQYDLTLYANEDFELNLTHTAAGQPVDLTGYSFKMAAKKSGVAVPFAIFSSVIVDAAAGKTRHRLSRRATAANANVAGTYDLLQTDPSGNNSYRMRGAFKILETVTR</sequence>
<dbReference type="AlphaFoldDB" id="A0AAW4L112"/>